<comment type="caution">
    <text evidence="2">The sequence shown here is derived from an EMBL/GenBank/DDBJ whole genome shotgun (WGS) entry which is preliminary data.</text>
</comment>
<evidence type="ECO:0000313" key="2">
    <source>
        <dbReference type="EMBL" id="ERS92301.1"/>
    </source>
</evidence>
<evidence type="ECO:0000256" key="1">
    <source>
        <dbReference type="SAM" id="SignalP"/>
    </source>
</evidence>
<keyword evidence="3" id="KW-1185">Reference proteome</keyword>
<feature type="signal peptide" evidence="1">
    <location>
        <begin position="1"/>
        <end position="21"/>
    </location>
</feature>
<dbReference type="Pfam" id="PF07901">
    <property type="entry name" value="DUF1672"/>
    <property type="match status" value="1"/>
</dbReference>
<dbReference type="EMBL" id="AXDY01000017">
    <property type="protein sequence ID" value="ERS92301.1"/>
    <property type="molecule type" value="Genomic_DNA"/>
</dbReference>
<dbReference type="Proteomes" id="UP000017131">
    <property type="component" value="Unassembled WGS sequence"/>
</dbReference>
<name>A0ABP2YQ60_STASI</name>
<proteinExistence type="predicted"/>
<accession>A0ABP2YQ60</accession>
<protein>
    <recommendedName>
        <fullName evidence="4">Lipoprotein</fullName>
    </recommendedName>
</protein>
<dbReference type="PROSITE" id="PS51257">
    <property type="entry name" value="PROKAR_LIPOPROTEIN"/>
    <property type="match status" value="1"/>
</dbReference>
<dbReference type="InterPro" id="IPR012873">
    <property type="entry name" value="DUF1672"/>
</dbReference>
<keyword evidence="1" id="KW-0732">Signal</keyword>
<evidence type="ECO:0000313" key="3">
    <source>
        <dbReference type="Proteomes" id="UP000017131"/>
    </source>
</evidence>
<gene>
    <name evidence="2" type="ORF">SSIM_13080</name>
</gene>
<evidence type="ECO:0008006" key="4">
    <source>
        <dbReference type="Google" id="ProtNLM"/>
    </source>
</evidence>
<reference evidence="2 3" key="1">
    <citation type="journal article" date="2013" name="Genome Announc.">
        <title>Draft Genome Sequence of Staphylococcus simulans UMC-CNS-990, Isolated from a Case of Chronic Bovine Mastitis.</title>
        <authorList>
            <person name="Calcutt M.J."/>
            <person name="Foecking M.F."/>
            <person name="Hsieh H.Y."/>
            <person name="Perry J."/>
            <person name="Stewart G.C."/>
            <person name="Middleton J.R."/>
        </authorList>
    </citation>
    <scope>NUCLEOTIDE SEQUENCE [LARGE SCALE GENOMIC DNA]</scope>
    <source>
        <strain evidence="2 3">UMC-CNS-990</strain>
    </source>
</reference>
<organism evidence="2 3">
    <name type="scientific">Staphylococcus simulans UMC-CNS-990</name>
    <dbReference type="NCBI Taxonomy" id="1405498"/>
    <lineage>
        <taxon>Bacteria</taxon>
        <taxon>Bacillati</taxon>
        <taxon>Bacillota</taxon>
        <taxon>Bacilli</taxon>
        <taxon>Bacillales</taxon>
        <taxon>Staphylococcaceae</taxon>
        <taxon>Staphylococcus</taxon>
    </lineage>
</organism>
<sequence>MKKLFFITIIFVFIFSGCNNLNNSFTNKATDTMPVNEYKGQGFQPPADKKAIELVKT</sequence>
<feature type="chain" id="PRO_5045354256" description="Lipoprotein" evidence="1">
    <location>
        <begin position="22"/>
        <end position="57"/>
    </location>
</feature>